<reference evidence="4 5" key="1">
    <citation type="submission" date="2023-01" db="EMBL/GenBank/DDBJ databases">
        <title>Vibrio sp. KJ40-1 sp.nov, isolated from marine algae.</title>
        <authorList>
            <person name="Butt M."/>
            <person name="Kim J.M.J."/>
            <person name="Jeon C.O.C."/>
        </authorList>
    </citation>
    <scope>NUCLEOTIDE SEQUENCE [LARGE SCALE GENOMIC DNA]</scope>
    <source>
        <strain evidence="4 5">KJ40-1</strain>
    </source>
</reference>
<feature type="transmembrane region" description="Helical" evidence="2">
    <location>
        <begin position="444"/>
        <end position="467"/>
    </location>
</feature>
<feature type="domain" description="TRAP C4-dicarboxylate transport system permease DctM subunit" evidence="3">
    <location>
        <begin position="102"/>
        <end position="541"/>
    </location>
</feature>
<protein>
    <submittedName>
        <fullName evidence="4">TRAP transporter fused permease subunit</fullName>
    </submittedName>
</protein>
<dbReference type="Pfam" id="PF06808">
    <property type="entry name" value="DctM"/>
    <property type="match status" value="1"/>
</dbReference>
<keyword evidence="1" id="KW-0997">Cell inner membrane</keyword>
<feature type="transmembrane region" description="Helical" evidence="2">
    <location>
        <begin position="212"/>
        <end position="237"/>
    </location>
</feature>
<feature type="transmembrane region" description="Helical" evidence="2">
    <location>
        <begin position="515"/>
        <end position="536"/>
    </location>
</feature>
<proteinExistence type="predicted"/>
<evidence type="ECO:0000313" key="4">
    <source>
        <dbReference type="EMBL" id="MDB1124205.1"/>
    </source>
</evidence>
<comment type="subcellular location">
    <subcellularLocation>
        <location evidence="1">Cell inner membrane</location>
        <topology evidence="1">Multi-pass membrane protein</topology>
    </subcellularLocation>
</comment>
<keyword evidence="5" id="KW-1185">Reference proteome</keyword>
<feature type="transmembrane region" description="Helical" evidence="2">
    <location>
        <begin position="89"/>
        <end position="108"/>
    </location>
</feature>
<keyword evidence="1" id="KW-0813">Transport</keyword>
<accession>A0ABT4YRM8</accession>
<feature type="transmembrane region" description="Helical" evidence="2">
    <location>
        <begin position="390"/>
        <end position="410"/>
    </location>
</feature>
<keyword evidence="2" id="KW-1133">Transmembrane helix</keyword>
<dbReference type="RefSeq" id="WP_272136288.1">
    <property type="nucleotide sequence ID" value="NZ_JAQLOI010000001.1"/>
</dbReference>
<feature type="transmembrane region" description="Helical" evidence="2">
    <location>
        <begin position="117"/>
        <end position="140"/>
    </location>
</feature>
<feature type="transmembrane region" description="Helical" evidence="2">
    <location>
        <begin position="31"/>
        <end position="51"/>
    </location>
</feature>
<feature type="transmembrane region" description="Helical" evidence="2">
    <location>
        <begin position="479"/>
        <end position="503"/>
    </location>
</feature>
<feature type="transmembrane region" description="Helical" evidence="2">
    <location>
        <begin position="416"/>
        <end position="437"/>
    </location>
</feature>
<dbReference type="PANTHER" id="PTHR43849">
    <property type="entry name" value="BLL3936 PROTEIN"/>
    <property type="match status" value="1"/>
</dbReference>
<organism evidence="4 5">
    <name type="scientific">Vibrio algarum</name>
    <dbReference type="NCBI Taxonomy" id="3020714"/>
    <lineage>
        <taxon>Bacteria</taxon>
        <taxon>Pseudomonadati</taxon>
        <taxon>Pseudomonadota</taxon>
        <taxon>Gammaproteobacteria</taxon>
        <taxon>Vibrionales</taxon>
        <taxon>Vibrionaceae</taxon>
        <taxon>Vibrio</taxon>
    </lineage>
</organism>
<evidence type="ECO:0000256" key="1">
    <source>
        <dbReference type="RuleBase" id="RU369079"/>
    </source>
</evidence>
<dbReference type="EMBL" id="JAQLOI010000001">
    <property type="protein sequence ID" value="MDB1124205.1"/>
    <property type="molecule type" value="Genomic_DNA"/>
</dbReference>
<name>A0ABT4YRM8_9VIBR</name>
<feature type="transmembrane region" description="Helical" evidence="2">
    <location>
        <begin position="597"/>
        <end position="614"/>
    </location>
</feature>
<evidence type="ECO:0000259" key="3">
    <source>
        <dbReference type="Pfam" id="PF06808"/>
    </source>
</evidence>
<feature type="transmembrane region" description="Helical" evidence="2">
    <location>
        <begin position="63"/>
        <end position="83"/>
    </location>
</feature>
<dbReference type="PANTHER" id="PTHR43849:SF2">
    <property type="entry name" value="BLL3936 PROTEIN"/>
    <property type="match status" value="1"/>
</dbReference>
<dbReference type="InterPro" id="IPR011853">
    <property type="entry name" value="TRAP_DctM-Dct_fused"/>
</dbReference>
<dbReference type="NCBIfam" id="TIGR02123">
    <property type="entry name" value="TRAP_fused"/>
    <property type="match status" value="1"/>
</dbReference>
<feature type="transmembrane region" description="Helical" evidence="2">
    <location>
        <begin position="160"/>
        <end position="179"/>
    </location>
</feature>
<feature type="transmembrane region" description="Helical" evidence="2">
    <location>
        <begin position="352"/>
        <end position="369"/>
    </location>
</feature>
<dbReference type="InterPro" id="IPR010656">
    <property type="entry name" value="DctM"/>
</dbReference>
<feature type="transmembrane region" description="Helical" evidence="2">
    <location>
        <begin position="327"/>
        <end position="346"/>
    </location>
</feature>
<keyword evidence="2" id="KW-0472">Membrane</keyword>
<dbReference type="Proteomes" id="UP001210678">
    <property type="component" value="Unassembled WGS sequence"/>
</dbReference>
<evidence type="ECO:0000313" key="5">
    <source>
        <dbReference type="Proteomes" id="UP001210678"/>
    </source>
</evidence>
<gene>
    <name evidence="4" type="ORF">PGX00_11295</name>
</gene>
<evidence type="ECO:0000256" key="2">
    <source>
        <dbReference type="SAM" id="Phobius"/>
    </source>
</evidence>
<feature type="transmembrane region" description="Helical" evidence="2">
    <location>
        <begin position="286"/>
        <end position="307"/>
    </location>
</feature>
<comment type="function">
    <text evidence="1">Part of the tripartite ATP-independent periplasmic (TRAP) transport system.</text>
</comment>
<keyword evidence="2" id="KW-0812">Transmembrane</keyword>
<sequence>MSKRLTSIIAAVIPVLSILWAIQAPLLLGLEIARVQFLAVLLGVGCTLVYLSQKSDSKIANSITTIFAFVSLAVFVWISVNYQRFQMDFPYLTTEMQVLGGIVGLLVLDAIRRTTGWILLAVIGVFLLYALTGEYIPAPLTGTSSSLNEIVVYMAFDPNAILGTPLGVIASIVIVFIFFGKLLVKTGCGEFFIDLAMAAMGKRRGSAAKTSIVGSALFGSISGSAVSNVVTTGVMTIPLMRRSGYSGVQAGAIEAIASTGGQLMPPIMGAAAFLMAQTLEIPYSEVVLAALIPALLYYISVFIQVDLIAARDNIEPTDVDKKTVRDVLVEGWHFIIPFFVLMYSMFVNNASAELSALYGSISIIILGSIRSYQGHRLDTKSMVSAFPETGIAVMELIMIVAGAGLVIGLLNISSGGFALTLTLVQLGASNISILLLVSAGVCILLGMGMPTTGVYVLLAALVAPALIETGIPPLAAHMFILYFGMMSMITPPIALAAFAAATITEDKPMKTGFEAMKLGWLAYVVPLLFIFTPALLMDSSVINIGMTFVIAVIGVHFISVSMVGYFAGHLTYRMRLPMLALGAVIIMPPTWLNMQLFPAFLAIVIGSLLLYRLHRTSKSNHILS</sequence>
<keyword evidence="1" id="KW-1003">Cell membrane</keyword>
<feature type="transmembrane region" description="Helical" evidence="2">
    <location>
        <begin position="542"/>
        <end position="567"/>
    </location>
</feature>
<comment type="caution">
    <text evidence="4">The sequence shown here is derived from an EMBL/GenBank/DDBJ whole genome shotgun (WGS) entry which is preliminary data.</text>
</comment>